<reference evidence="2 3" key="1">
    <citation type="submission" date="2018-06" db="EMBL/GenBank/DDBJ databases">
        <title>Genomic Encyclopedia of Archaeal and Bacterial Type Strains, Phase II (KMG-II): from individual species to whole genera.</title>
        <authorList>
            <person name="Goeker M."/>
        </authorList>
    </citation>
    <scope>NUCLEOTIDE SEQUENCE [LARGE SCALE GENOMIC DNA]</scope>
    <source>
        <strain evidence="2 3">DSM 22009</strain>
    </source>
</reference>
<proteinExistence type="predicted"/>
<dbReference type="RefSeq" id="WP_170133911.1">
    <property type="nucleotide sequence ID" value="NZ_QKZL01000007.1"/>
</dbReference>
<gene>
    <name evidence="2" type="ORF">LX81_02071</name>
</gene>
<feature type="compositionally biased region" description="Basic and acidic residues" evidence="1">
    <location>
        <begin position="354"/>
        <end position="373"/>
    </location>
</feature>
<keyword evidence="3" id="KW-1185">Reference proteome</keyword>
<sequence>MADTRSAREIESEIEQDRAALDQTIAELRGRLTFDNVGRQITDQVRTNGGEIATAVSRSVKENPIALGLAGVGLAWMIFGSGPSSTQISRGASRSRRAVADRFDRSGGDEDESEFYASTSAYDPPSRYETPGSNASAAAGIRGPRPAAPPPVWARGRPHDTYSDADSHLDDPYVGLPAPVQPVGSAEGSATSGSDGPGIGERMSASASSAYSSASDGYARAGASARHAVEGVRSSADRARLRIAAGTEKLSEDARERVIAARLRALEIRDEADAAMRRGGAVAADYYDRQPLVFGALAVALGAAIGAGLPHTRQEDEWLGATRDRLVDDAEQMFQSELSKAQRVAGAVTDEAQKMAEEAKGEADRRTPGDKDAANSMADAAEGAANRLRDRAVDEAEKQDLGNPDTTRT</sequence>
<evidence type="ECO:0000313" key="3">
    <source>
        <dbReference type="Proteomes" id="UP000248916"/>
    </source>
</evidence>
<dbReference type="Pfam" id="PF12277">
    <property type="entry name" value="DUF3618"/>
    <property type="match status" value="1"/>
</dbReference>
<name>A0A2W7N866_9RHOB</name>
<feature type="compositionally biased region" description="Basic and acidic residues" evidence="1">
    <location>
        <begin position="157"/>
        <end position="171"/>
    </location>
</feature>
<feature type="region of interest" description="Disordered" evidence="1">
    <location>
        <begin position="85"/>
        <end position="205"/>
    </location>
</feature>
<feature type="region of interest" description="Disordered" evidence="1">
    <location>
        <begin position="354"/>
        <end position="409"/>
    </location>
</feature>
<accession>A0A2W7N866</accession>
<dbReference type="InterPro" id="IPR022062">
    <property type="entry name" value="DUF3618"/>
</dbReference>
<dbReference type="Proteomes" id="UP000248916">
    <property type="component" value="Unassembled WGS sequence"/>
</dbReference>
<feature type="compositionally biased region" description="Basic and acidic residues" evidence="1">
    <location>
        <begin position="98"/>
        <end position="108"/>
    </location>
</feature>
<evidence type="ECO:0000313" key="2">
    <source>
        <dbReference type="EMBL" id="PZX16220.1"/>
    </source>
</evidence>
<dbReference type="AlphaFoldDB" id="A0A2W7N866"/>
<comment type="caution">
    <text evidence="2">The sequence shown here is derived from an EMBL/GenBank/DDBJ whole genome shotgun (WGS) entry which is preliminary data.</text>
</comment>
<feature type="compositionally biased region" description="Basic and acidic residues" evidence="1">
    <location>
        <begin position="387"/>
        <end position="400"/>
    </location>
</feature>
<evidence type="ECO:0000256" key="1">
    <source>
        <dbReference type="SAM" id="MobiDB-lite"/>
    </source>
</evidence>
<dbReference type="EMBL" id="QKZL01000007">
    <property type="protein sequence ID" value="PZX16220.1"/>
    <property type="molecule type" value="Genomic_DNA"/>
</dbReference>
<organism evidence="2 3">
    <name type="scientific">Palleronia aestuarii</name>
    <dbReference type="NCBI Taxonomy" id="568105"/>
    <lineage>
        <taxon>Bacteria</taxon>
        <taxon>Pseudomonadati</taxon>
        <taxon>Pseudomonadota</taxon>
        <taxon>Alphaproteobacteria</taxon>
        <taxon>Rhodobacterales</taxon>
        <taxon>Roseobacteraceae</taxon>
        <taxon>Palleronia</taxon>
    </lineage>
</organism>
<protein>
    <submittedName>
        <fullName evidence="2">Uncharacterized protein DUF3618</fullName>
    </submittedName>
</protein>